<evidence type="ECO:0000313" key="8">
    <source>
        <dbReference type="Proteomes" id="UP000664203"/>
    </source>
</evidence>
<dbReference type="SUPFAM" id="SSF51045">
    <property type="entry name" value="WW domain"/>
    <property type="match status" value="2"/>
</dbReference>
<evidence type="ECO:0000256" key="1">
    <source>
        <dbReference type="ARBA" id="ARBA00004123"/>
    </source>
</evidence>
<evidence type="ECO:0000256" key="4">
    <source>
        <dbReference type="ARBA" id="ARBA00023242"/>
    </source>
</evidence>
<dbReference type="SMART" id="SM00456">
    <property type="entry name" value="WW"/>
    <property type="match status" value="7"/>
</dbReference>
<comment type="subcellular location">
    <subcellularLocation>
        <location evidence="2">Cytoplasm</location>
    </subcellularLocation>
    <subcellularLocation>
        <location evidence="1">Nucleus</location>
    </subcellularLocation>
</comment>
<dbReference type="PROSITE" id="PS50020">
    <property type="entry name" value="WW_DOMAIN_2"/>
    <property type="match status" value="3"/>
</dbReference>
<dbReference type="EMBL" id="CAJPDR010000205">
    <property type="protein sequence ID" value="CAF9925604.1"/>
    <property type="molecule type" value="Genomic_DNA"/>
</dbReference>
<dbReference type="GO" id="GO:0035329">
    <property type="term" value="P:hippo signaling"/>
    <property type="evidence" value="ECO:0007669"/>
    <property type="project" value="TreeGrafter"/>
</dbReference>
<reference evidence="7" key="1">
    <citation type="submission" date="2021-03" db="EMBL/GenBank/DDBJ databases">
        <authorList>
            <person name="Tagirdzhanova G."/>
        </authorList>
    </citation>
    <scope>NUCLEOTIDE SEQUENCE</scope>
</reference>
<gene>
    <name evidence="7" type="ORF">ALECFALPRED_003178</name>
</gene>
<dbReference type="InterPro" id="IPR001202">
    <property type="entry name" value="WW_dom"/>
</dbReference>
<dbReference type="GO" id="GO:0005634">
    <property type="term" value="C:nucleus"/>
    <property type="evidence" value="ECO:0007669"/>
    <property type="project" value="UniProtKB-SubCell"/>
</dbReference>
<keyword evidence="8" id="KW-1185">Reference proteome</keyword>
<organism evidence="7 8">
    <name type="scientific">Alectoria fallacina</name>
    <dbReference type="NCBI Taxonomy" id="1903189"/>
    <lineage>
        <taxon>Eukaryota</taxon>
        <taxon>Fungi</taxon>
        <taxon>Dikarya</taxon>
        <taxon>Ascomycota</taxon>
        <taxon>Pezizomycotina</taxon>
        <taxon>Lecanoromycetes</taxon>
        <taxon>OSLEUM clade</taxon>
        <taxon>Lecanoromycetidae</taxon>
        <taxon>Lecanorales</taxon>
        <taxon>Lecanorineae</taxon>
        <taxon>Parmeliaceae</taxon>
        <taxon>Alectoria</taxon>
    </lineage>
</organism>
<dbReference type="AlphaFoldDB" id="A0A8H3FLK1"/>
<dbReference type="Gene3D" id="2.20.70.10">
    <property type="match status" value="2"/>
</dbReference>
<feature type="region of interest" description="Disordered" evidence="5">
    <location>
        <begin position="803"/>
        <end position="830"/>
    </location>
</feature>
<evidence type="ECO:0000256" key="2">
    <source>
        <dbReference type="ARBA" id="ARBA00004496"/>
    </source>
</evidence>
<dbReference type="InterPro" id="IPR051583">
    <property type="entry name" value="YAP1"/>
</dbReference>
<feature type="domain" description="WW" evidence="6">
    <location>
        <begin position="401"/>
        <end position="434"/>
    </location>
</feature>
<keyword evidence="3" id="KW-0963">Cytoplasm</keyword>
<feature type="region of interest" description="Disordered" evidence="5">
    <location>
        <begin position="361"/>
        <end position="390"/>
    </location>
</feature>
<proteinExistence type="predicted"/>
<feature type="compositionally biased region" description="Polar residues" evidence="5">
    <location>
        <begin position="844"/>
        <end position="857"/>
    </location>
</feature>
<feature type="compositionally biased region" description="Polar residues" evidence="5">
    <location>
        <begin position="365"/>
        <end position="389"/>
    </location>
</feature>
<sequence>MKTPYYSGEFTKAQHTDIQDDEQLRERMLEYRLANRDDVRDIHIVTALPFSERLKKSTVGSNLVKKVSQNKWATSSSNFKEATKTHCAQDCECQGGDQQKIDQIHHRYRQGFTAMTDDEIKAVGETHFSQLDRIDINRYDFWCNNCQIAVDNMLRDIGGLYYYRAKLESLHEMVRQFFYDAILSIMKMFGRYRGWNEEIIDKYTHVLHKTLRVMTKRSKYPKRHWIRNDIEAAEGVLEKVGTVTDHWILSVLESSLSLRKDSEELYIHHGADGKSELNFDAVREATKGIFDEDQKDWRLGWLKAVPWLTAGFLVGTPRWAAAVISIALSRASQLYEDRVAGHVGLRAGLEESLVGSEIGLGASPQMHNTSSASSTRPKLQNQRTLTNAQKRVRLKNPTNESTLVPRYERCFTNAGVPYFIDHMNKIRSWDVPDQQEMCLKIVDPPLSKKWEEKQEDGRTMYLNQRTGEMTDVRPVAEEIWVVKRRVKSDWIKSIMMALPYGWQMQRTEDGEMYYVDLNNDPPAPRSLHPMRKEIEDERQVLLPEWNVEWDDERGKKYRNIQTGEIRWKSVDGPRSVSAGEKADTKIKVPKEGFVEPLPPGWTVVEQDGKKVFKNGKTGKERIERTSHPLADKRKSLQPHWEMRYTPGCRRYWVHSGSDGRGTTWWTRNRLLKNTSLKNNASGWKPAKDGHDWEWFEGGDAPHSDIPVLDLDDPADIEFREYPFVSPKPVTNDDGQFIEPLPSTWVVRTQEDGSMYYWNFRDEIHSEEHPNEEERRYLPALWEMRFTRHGRQYFVHHEDGSTWWTNPRQSKHEQKLRAPPGQGQNGWKLGEDGKTWERFEDQPKAQMTEQSMDCSSHTESVESEASQDKKFALSRSVSTTRDWLKRVNSGDVVAIARTRVPRSRFFKKAEKSPGMASSSLESPREFADDEDLTEENWLVDTSAMTEEPEPTGK</sequence>
<feature type="region of interest" description="Disordered" evidence="5">
    <location>
        <begin position="901"/>
        <end position="952"/>
    </location>
</feature>
<evidence type="ECO:0000313" key="7">
    <source>
        <dbReference type="EMBL" id="CAF9925604.1"/>
    </source>
</evidence>
<evidence type="ECO:0000256" key="3">
    <source>
        <dbReference type="ARBA" id="ARBA00022490"/>
    </source>
</evidence>
<comment type="caution">
    <text evidence="7">The sequence shown here is derived from an EMBL/GenBank/DDBJ whole genome shotgun (WGS) entry which is preliminary data.</text>
</comment>
<dbReference type="OrthoDB" id="5339429at2759"/>
<name>A0A8H3FLK1_9LECA</name>
<dbReference type="CDD" id="cd00201">
    <property type="entry name" value="WW"/>
    <property type="match status" value="1"/>
</dbReference>
<accession>A0A8H3FLK1</accession>
<protein>
    <recommendedName>
        <fullName evidence="6">WW domain-containing protein</fullName>
    </recommendedName>
</protein>
<dbReference type="GO" id="GO:0045944">
    <property type="term" value="P:positive regulation of transcription by RNA polymerase II"/>
    <property type="evidence" value="ECO:0007669"/>
    <property type="project" value="TreeGrafter"/>
</dbReference>
<evidence type="ECO:0000256" key="5">
    <source>
        <dbReference type="SAM" id="MobiDB-lite"/>
    </source>
</evidence>
<dbReference type="GO" id="GO:0003713">
    <property type="term" value="F:transcription coactivator activity"/>
    <property type="evidence" value="ECO:0007669"/>
    <property type="project" value="TreeGrafter"/>
</dbReference>
<feature type="region of interest" description="Disordered" evidence="5">
    <location>
        <begin position="843"/>
        <end position="871"/>
    </location>
</feature>
<keyword evidence="4" id="KW-0539">Nucleus</keyword>
<feature type="domain" description="WW" evidence="6">
    <location>
        <begin position="738"/>
        <end position="771"/>
    </location>
</feature>
<dbReference type="Proteomes" id="UP000664203">
    <property type="component" value="Unassembled WGS sequence"/>
</dbReference>
<feature type="domain" description="WW" evidence="6">
    <location>
        <begin position="775"/>
        <end position="808"/>
    </location>
</feature>
<dbReference type="PANTHER" id="PTHR17616">
    <property type="entry name" value="YES-ASSOCIATED PROTEIN YAP1 FAMILY MEMBER"/>
    <property type="match status" value="1"/>
</dbReference>
<dbReference type="GO" id="GO:0005737">
    <property type="term" value="C:cytoplasm"/>
    <property type="evidence" value="ECO:0007669"/>
    <property type="project" value="UniProtKB-SubCell"/>
</dbReference>
<evidence type="ECO:0000259" key="6">
    <source>
        <dbReference type="PROSITE" id="PS50020"/>
    </source>
</evidence>
<dbReference type="InterPro" id="IPR036020">
    <property type="entry name" value="WW_dom_sf"/>
</dbReference>
<dbReference type="PANTHER" id="PTHR17616:SF8">
    <property type="entry name" value="TRANSCRIPTIONAL COACTIVATOR YORKIE"/>
    <property type="match status" value="1"/>
</dbReference>